<evidence type="ECO:0000313" key="8">
    <source>
        <dbReference type="Proteomes" id="UP001589692"/>
    </source>
</evidence>
<evidence type="ECO:0000256" key="3">
    <source>
        <dbReference type="ARBA" id="ARBA00022989"/>
    </source>
</evidence>
<comment type="caution">
    <text evidence="7">The sequence shown here is derived from an EMBL/GenBank/DDBJ whole genome shotgun (WGS) entry which is preliminary data.</text>
</comment>
<dbReference type="InterPro" id="IPR010652">
    <property type="entry name" value="DUF1232"/>
</dbReference>
<dbReference type="RefSeq" id="WP_377265111.1">
    <property type="nucleotide sequence ID" value="NZ_JBHMAA010000032.1"/>
</dbReference>
<keyword evidence="3 5" id="KW-1133">Transmembrane helix</keyword>
<keyword evidence="4 5" id="KW-0472">Membrane</keyword>
<evidence type="ECO:0000256" key="1">
    <source>
        <dbReference type="ARBA" id="ARBA00004127"/>
    </source>
</evidence>
<protein>
    <submittedName>
        <fullName evidence="7">YkvA family protein</fullName>
    </submittedName>
</protein>
<comment type="subcellular location">
    <subcellularLocation>
        <location evidence="1">Endomembrane system</location>
        <topology evidence="1">Multi-pass membrane protein</topology>
    </subcellularLocation>
</comment>
<dbReference type="Proteomes" id="UP001589692">
    <property type="component" value="Unassembled WGS sequence"/>
</dbReference>
<keyword evidence="8" id="KW-1185">Reference proteome</keyword>
<evidence type="ECO:0000256" key="5">
    <source>
        <dbReference type="SAM" id="Phobius"/>
    </source>
</evidence>
<feature type="domain" description="DUF1232" evidence="6">
    <location>
        <begin position="34"/>
        <end position="70"/>
    </location>
</feature>
<dbReference type="Pfam" id="PF06803">
    <property type="entry name" value="DUF1232"/>
    <property type="match status" value="1"/>
</dbReference>
<name>A0ABV6AQB0_9HYPH</name>
<accession>A0ABV6AQB0</accession>
<evidence type="ECO:0000259" key="6">
    <source>
        <dbReference type="Pfam" id="PF06803"/>
    </source>
</evidence>
<feature type="transmembrane region" description="Helical" evidence="5">
    <location>
        <begin position="99"/>
        <end position="122"/>
    </location>
</feature>
<evidence type="ECO:0000256" key="2">
    <source>
        <dbReference type="ARBA" id="ARBA00022692"/>
    </source>
</evidence>
<organism evidence="7 8">
    <name type="scientific">Rhizobium puerariae</name>
    <dbReference type="NCBI Taxonomy" id="1585791"/>
    <lineage>
        <taxon>Bacteria</taxon>
        <taxon>Pseudomonadati</taxon>
        <taxon>Pseudomonadota</taxon>
        <taxon>Alphaproteobacteria</taxon>
        <taxon>Hyphomicrobiales</taxon>
        <taxon>Rhizobiaceae</taxon>
        <taxon>Rhizobium/Agrobacterium group</taxon>
        <taxon>Rhizobium</taxon>
    </lineage>
</organism>
<reference evidence="7 8" key="1">
    <citation type="submission" date="2024-09" db="EMBL/GenBank/DDBJ databases">
        <authorList>
            <person name="Sun Q."/>
            <person name="Mori K."/>
        </authorList>
    </citation>
    <scope>NUCLEOTIDE SEQUENCE [LARGE SCALE GENOMIC DNA]</scope>
    <source>
        <strain evidence="7 8">TBRC 4938</strain>
    </source>
</reference>
<proteinExistence type="predicted"/>
<evidence type="ECO:0000313" key="7">
    <source>
        <dbReference type="EMBL" id="MFB9952299.1"/>
    </source>
</evidence>
<dbReference type="EMBL" id="JBHMAA010000032">
    <property type="protein sequence ID" value="MFB9952299.1"/>
    <property type="molecule type" value="Genomic_DNA"/>
</dbReference>
<gene>
    <name evidence="7" type="ORF">ACFFP0_25940</name>
</gene>
<evidence type="ECO:0000256" key="4">
    <source>
        <dbReference type="ARBA" id="ARBA00023136"/>
    </source>
</evidence>
<keyword evidence="2 5" id="KW-0812">Transmembrane</keyword>
<sequence>MGMLAKAKSWAKALKRDVVALWLAARDRRVSLQAKLVAGAVAAYALSPIDLIPDFVPVLGYLDDLVIVPLGIMLAIRLVPEPLMIEFREEATRRTARPVSRGGLAFILAIWLGCLILVLGSLSRMF</sequence>